<dbReference type="PROSITE" id="PS51192">
    <property type="entry name" value="HELICASE_ATP_BIND_1"/>
    <property type="match status" value="1"/>
</dbReference>
<dbReference type="RefSeq" id="WP_006902406.1">
    <property type="nucleotide sequence ID" value="NZ_BAOQ01000055.1"/>
</dbReference>
<dbReference type="Proteomes" id="UP000035021">
    <property type="component" value="Unassembled WGS sequence"/>
</dbReference>
<keyword evidence="1" id="KW-0378">Hydrolase</keyword>
<dbReference type="SMART" id="SM00487">
    <property type="entry name" value="DEXDc"/>
    <property type="match status" value="1"/>
</dbReference>
<dbReference type="SUPFAM" id="SSF52540">
    <property type="entry name" value="P-loop containing nucleoside triphosphate hydrolases"/>
    <property type="match status" value="1"/>
</dbReference>
<reference evidence="4 5" key="1">
    <citation type="submission" date="2013-02" db="EMBL/GenBank/DDBJ databases">
        <title>Whole genome shotgun sequence of Gordonia paraffinivorans NBRC 108238.</title>
        <authorList>
            <person name="Isaki-Nakamura S."/>
            <person name="Hosoyama A."/>
            <person name="Tsuchikane K."/>
            <person name="Ando Y."/>
            <person name="Baba S."/>
            <person name="Ohji S."/>
            <person name="Hamada M."/>
            <person name="Tamura T."/>
            <person name="Yamazoe A."/>
            <person name="Yamazaki S."/>
            <person name="Fujita N."/>
        </authorList>
    </citation>
    <scope>NUCLEOTIDE SEQUENCE [LARGE SCALE GENOMIC DNA]</scope>
    <source>
        <strain evidence="4 5">NBRC 108238</strain>
    </source>
</reference>
<evidence type="ECO:0000313" key="5">
    <source>
        <dbReference type="Proteomes" id="UP000035021"/>
    </source>
</evidence>
<sequence>MFSPGQLVLHRDVPGIARVGETHDGLIRLDLFESAALPVADSRWVPEAEVRRAQLSRQTRVFFRVEAGRWRAGRVVGGGPDVYFVRLPNLEFDTQIAESRLFVRWERPPQDPMQVLLMGANETPRYWDVRSPVREQLFQERAACASATGIISSGVRLHAHQINGALKIIRDPIQRYLIADEVGMGKTIEAGYVIRQLLLDSPGRRIGLIVPDPLIGQWRDELLNKFFLDDFPTPDGQHPFEIRGHGDVDQWNELVGVDMLVVDEVHLLAGDSADEYPYRDLTRVAHRSPRLLLLSATPFSRKPRTQLALLHLLDPELYRWENEEQFERLLSTRRDLALAVYGLDEDPEPDLPELLELQFAEIRQLLPDDETLAAAMDYAMSLYGPPGTDPETVDVDALRRAVGAVRTHISETYRLHHRVIRNRRHVVEMQALDDEGLLPPFQLAGRTRPRVIRQDSTEASAAADAVVEWTNRCASAVVDLGVDPSTYGPVLGVLQSRVGGPAHDLADVLRYRTEGIDNGVLTKHEQDLLMSAPVLDFESRVLERLEESVGSDGLEELVSIVEKFGKLPDLKAIVFCGRGSLASDLYSSLAQRGVQFPVYAHVDRLSLPPDDEIEKWRSTGGVMIADDTGDVGRNFQEARQIVHARIPWSPNILEQRIGRVDRYSDYRSALQYVTADGDSTGIARVWLRLLANGFDIFSSSISAMQEVVDELTNDLWARLISEGIENFESSTDAIRETLAAEKRRINEIDALESSFGSNDDGSEMALAISRVEERPKEIEETYRNFIEGREGLGLISRRNADGSLTFEDDQKAPPLLSARLLRRLLSMKGPARSGFFDRCEVDSGRRLFRTGNPFIDSLAALLELDDRGQAVAMWRWTPWWPRDTELFLGFDFIIEADLGPVLEIIGDSHEMRPIARRRADTAFRPQHHRIWVLANNTGDIVHDQRLTAYLSAPVNERRDTNLNVERISALHQLVGGQDNLEPLARTALDAARQHLAVLSDLTEATRRAAIAVRDETDRIVSQSRARKKAHGLVADPGVLDAEVELGRAIEKSVTDPTVTVSAVRCVVVSAENWRSYVAE</sequence>
<name>A0ABQ0IRD5_9ACTN</name>
<dbReference type="PANTHER" id="PTHR45766:SF6">
    <property type="entry name" value="SWI_SNF-RELATED MATRIX-ASSOCIATED ACTIN-DEPENDENT REGULATOR OF CHROMATIN SUBFAMILY A-LIKE PROTEIN 1"/>
    <property type="match status" value="1"/>
</dbReference>
<gene>
    <name evidence="4" type="ORF">GP2_055_00110</name>
</gene>
<dbReference type="SMART" id="SM00490">
    <property type="entry name" value="HELICc"/>
    <property type="match status" value="1"/>
</dbReference>
<dbReference type="CDD" id="cd18793">
    <property type="entry name" value="SF2_C_SNF"/>
    <property type="match status" value="1"/>
</dbReference>
<evidence type="ECO:0000259" key="3">
    <source>
        <dbReference type="PROSITE" id="PS51194"/>
    </source>
</evidence>
<dbReference type="InterPro" id="IPR038718">
    <property type="entry name" value="SNF2-like_sf"/>
</dbReference>
<dbReference type="NCBIfam" id="NF041062">
    <property type="entry name" value="DpdE"/>
    <property type="match status" value="1"/>
</dbReference>
<dbReference type="InterPro" id="IPR049730">
    <property type="entry name" value="SNF2/RAD54-like_C"/>
</dbReference>
<dbReference type="InterPro" id="IPR027417">
    <property type="entry name" value="P-loop_NTPase"/>
</dbReference>
<dbReference type="Gene3D" id="3.40.50.10810">
    <property type="entry name" value="Tandem AAA-ATPase domain"/>
    <property type="match status" value="1"/>
</dbReference>
<dbReference type="PROSITE" id="PS51194">
    <property type="entry name" value="HELICASE_CTER"/>
    <property type="match status" value="1"/>
</dbReference>
<dbReference type="InterPro" id="IPR014001">
    <property type="entry name" value="Helicase_ATP-bd"/>
</dbReference>
<comment type="caution">
    <text evidence="4">The sequence shown here is derived from an EMBL/GenBank/DDBJ whole genome shotgun (WGS) entry which is preliminary data.</text>
</comment>
<feature type="domain" description="Helicase C-terminal" evidence="3">
    <location>
        <begin position="553"/>
        <end position="712"/>
    </location>
</feature>
<keyword evidence="5" id="KW-1185">Reference proteome</keyword>
<evidence type="ECO:0000313" key="4">
    <source>
        <dbReference type="EMBL" id="GAC86129.1"/>
    </source>
</evidence>
<proteinExistence type="predicted"/>
<accession>A0ABQ0IRD5</accession>
<dbReference type="Pfam" id="PF00271">
    <property type="entry name" value="Helicase_C"/>
    <property type="match status" value="1"/>
</dbReference>
<dbReference type="InterPro" id="IPR001650">
    <property type="entry name" value="Helicase_C-like"/>
</dbReference>
<feature type="domain" description="Helicase ATP-binding" evidence="2">
    <location>
        <begin position="167"/>
        <end position="316"/>
    </location>
</feature>
<evidence type="ECO:0000259" key="2">
    <source>
        <dbReference type="PROSITE" id="PS51192"/>
    </source>
</evidence>
<dbReference type="EMBL" id="BAOQ01000055">
    <property type="protein sequence ID" value="GAC86129.1"/>
    <property type="molecule type" value="Genomic_DNA"/>
</dbReference>
<dbReference type="PANTHER" id="PTHR45766">
    <property type="entry name" value="DNA ANNEALING HELICASE AND ENDONUCLEASE ZRANB3 FAMILY MEMBER"/>
    <property type="match status" value="1"/>
</dbReference>
<organism evidence="4 5">
    <name type="scientific">Gordonia paraffinivorans NBRC 108238</name>
    <dbReference type="NCBI Taxonomy" id="1223543"/>
    <lineage>
        <taxon>Bacteria</taxon>
        <taxon>Bacillati</taxon>
        <taxon>Actinomycetota</taxon>
        <taxon>Actinomycetes</taxon>
        <taxon>Mycobacteriales</taxon>
        <taxon>Gordoniaceae</taxon>
        <taxon>Gordonia</taxon>
    </lineage>
</organism>
<protein>
    <recommendedName>
        <fullName evidence="6">Helicase</fullName>
    </recommendedName>
</protein>
<dbReference type="Gene3D" id="3.40.50.300">
    <property type="entry name" value="P-loop containing nucleotide triphosphate hydrolases"/>
    <property type="match status" value="1"/>
</dbReference>
<evidence type="ECO:0008006" key="6">
    <source>
        <dbReference type="Google" id="ProtNLM"/>
    </source>
</evidence>
<evidence type="ECO:0000256" key="1">
    <source>
        <dbReference type="ARBA" id="ARBA00022801"/>
    </source>
</evidence>